<protein>
    <submittedName>
        <fullName evidence="1">Uncharacterized protein</fullName>
    </submittedName>
</protein>
<accession>A0AAD5IYA8</accession>
<sequence length="103" mass="11288">MEEIWDMRSPPSEIHEMLSKRHVALLLHVIELSSCDGDGDSEYDVGVPGGGSFLLQEKAIAYHSLEDSNYGGGSRLLECRRWISPPLGTLTSDDANIVTVSDI</sequence>
<name>A0AAD5IYA8_ACENE</name>
<proteinExistence type="predicted"/>
<gene>
    <name evidence="1" type="ORF">LWI28_009050</name>
</gene>
<organism evidence="1 2">
    <name type="scientific">Acer negundo</name>
    <name type="common">Box elder</name>
    <dbReference type="NCBI Taxonomy" id="4023"/>
    <lineage>
        <taxon>Eukaryota</taxon>
        <taxon>Viridiplantae</taxon>
        <taxon>Streptophyta</taxon>
        <taxon>Embryophyta</taxon>
        <taxon>Tracheophyta</taxon>
        <taxon>Spermatophyta</taxon>
        <taxon>Magnoliopsida</taxon>
        <taxon>eudicotyledons</taxon>
        <taxon>Gunneridae</taxon>
        <taxon>Pentapetalae</taxon>
        <taxon>rosids</taxon>
        <taxon>malvids</taxon>
        <taxon>Sapindales</taxon>
        <taxon>Sapindaceae</taxon>
        <taxon>Hippocastanoideae</taxon>
        <taxon>Acereae</taxon>
        <taxon>Acer</taxon>
    </lineage>
</organism>
<keyword evidence="2" id="KW-1185">Reference proteome</keyword>
<evidence type="ECO:0000313" key="1">
    <source>
        <dbReference type="EMBL" id="KAI9180886.1"/>
    </source>
</evidence>
<reference evidence="1" key="2">
    <citation type="submission" date="2023-02" db="EMBL/GenBank/DDBJ databases">
        <authorList>
            <person name="Swenson N.G."/>
            <person name="Wegrzyn J.L."/>
            <person name="Mcevoy S.L."/>
        </authorList>
    </citation>
    <scope>NUCLEOTIDE SEQUENCE</scope>
    <source>
        <strain evidence="1">91603</strain>
        <tissue evidence="1">Leaf</tissue>
    </source>
</reference>
<reference evidence="1" key="1">
    <citation type="journal article" date="2022" name="Plant J.">
        <title>Strategies of tolerance reflected in two North American maple genomes.</title>
        <authorList>
            <person name="McEvoy S.L."/>
            <person name="Sezen U.U."/>
            <person name="Trouern-Trend A."/>
            <person name="McMahon S.M."/>
            <person name="Schaberg P.G."/>
            <person name="Yang J."/>
            <person name="Wegrzyn J.L."/>
            <person name="Swenson N.G."/>
        </authorList>
    </citation>
    <scope>NUCLEOTIDE SEQUENCE</scope>
    <source>
        <strain evidence="1">91603</strain>
    </source>
</reference>
<evidence type="ECO:0000313" key="2">
    <source>
        <dbReference type="Proteomes" id="UP001064489"/>
    </source>
</evidence>
<dbReference type="Proteomes" id="UP001064489">
    <property type="component" value="Chromosome 4"/>
</dbReference>
<dbReference type="AlphaFoldDB" id="A0AAD5IYA8"/>
<dbReference type="EMBL" id="JAJSOW010000101">
    <property type="protein sequence ID" value="KAI9180886.1"/>
    <property type="molecule type" value="Genomic_DNA"/>
</dbReference>
<comment type="caution">
    <text evidence="1">The sequence shown here is derived from an EMBL/GenBank/DDBJ whole genome shotgun (WGS) entry which is preliminary data.</text>
</comment>